<dbReference type="SUPFAM" id="SSF140453">
    <property type="entry name" value="EsxAB dimer-like"/>
    <property type="match status" value="1"/>
</dbReference>
<sequence>MLQGDPYALRYTASRFGAGAGELRRQASRLVGHQTQLVGYEWSGTAAVSFAGKNEQHVGYLRQQADVLERAASVLTDLAGKIERVQELRRQAEQIQMVSWEYNDDTPDSIHHKQNLAHQAARLRQQADMEASEADSLAAGRFHEIMSGVPDVVVLPDAVWSYYKRHPELVEQAEDDEYGQDRNQLLAAFRQYYTSKQPDYLPDEVRAEAAEQYLKYLYDLSNEQLYDRLQDLLGEDEEAAYYQSLIQDPDFDADKQLDDDEGYQNYIKKQLAQNESPGSVYMAGTAFAVGIMKAMGPKYSADTGATFHGSSFEGTTGGTAQVPSSFATSTKQIDHYEKHGREFDKTDRTGQKVKTYKNAEEYLLGAREVIKNGIKVQYQYKLKDGTLETRTGYVKFMSTSRKGIAKFEFVGTNNQGEITTYHVESGKDFWKLLNGKNENVINPIP</sequence>
<dbReference type="Pfam" id="PF06013">
    <property type="entry name" value="WXG100"/>
    <property type="match status" value="1"/>
</dbReference>
<comment type="caution">
    <text evidence="2">The sequence shown here is derived from an EMBL/GenBank/DDBJ whole genome shotgun (WGS) entry which is preliminary data.</text>
</comment>
<keyword evidence="3" id="KW-1185">Reference proteome</keyword>
<dbReference type="RefSeq" id="WP_201638184.1">
    <property type="nucleotide sequence ID" value="NZ_JAEQNB010000009.1"/>
</dbReference>
<evidence type="ECO:0000256" key="1">
    <source>
        <dbReference type="SAM" id="Coils"/>
    </source>
</evidence>
<feature type="coiled-coil region" evidence="1">
    <location>
        <begin position="75"/>
        <end position="133"/>
    </location>
</feature>
<dbReference type="InterPro" id="IPR036689">
    <property type="entry name" value="ESAT-6-like_sf"/>
</dbReference>
<dbReference type="Proteomes" id="UP000602284">
    <property type="component" value="Unassembled WGS sequence"/>
</dbReference>
<proteinExistence type="predicted"/>
<dbReference type="Gene3D" id="1.10.287.1060">
    <property type="entry name" value="ESAT-6-like"/>
    <property type="match status" value="1"/>
</dbReference>
<name>A0ABS1JFY4_9BACL</name>
<dbReference type="InterPro" id="IPR010310">
    <property type="entry name" value="T7SS_ESAT-6-like"/>
</dbReference>
<gene>
    <name evidence="2" type="ORF">JJB07_21545</name>
</gene>
<evidence type="ECO:0000313" key="3">
    <source>
        <dbReference type="Proteomes" id="UP000602284"/>
    </source>
</evidence>
<keyword evidence="1" id="KW-0175">Coiled coil</keyword>
<reference evidence="2 3" key="1">
    <citation type="submission" date="2021-01" db="EMBL/GenBank/DDBJ databases">
        <title>Tumebacillus sp. strain ITR2 16S ribosomal RNA gene Genome sequencing and assembly.</title>
        <authorList>
            <person name="Kang M."/>
        </authorList>
    </citation>
    <scope>NUCLEOTIDE SEQUENCE [LARGE SCALE GENOMIC DNA]</scope>
    <source>
        <strain evidence="2 3">ITR2</strain>
    </source>
</reference>
<organism evidence="2 3">
    <name type="scientific">Tumebacillus amylolyticus</name>
    <dbReference type="NCBI Taxonomy" id="2801339"/>
    <lineage>
        <taxon>Bacteria</taxon>
        <taxon>Bacillati</taxon>
        <taxon>Bacillota</taxon>
        <taxon>Bacilli</taxon>
        <taxon>Bacillales</taxon>
        <taxon>Alicyclobacillaceae</taxon>
        <taxon>Tumebacillus</taxon>
    </lineage>
</organism>
<protein>
    <submittedName>
        <fullName evidence="2">WXG100 family type VII secretion target</fullName>
    </submittedName>
</protein>
<accession>A0ABS1JFY4</accession>
<dbReference type="EMBL" id="JAEQNB010000009">
    <property type="protein sequence ID" value="MBL0389181.1"/>
    <property type="molecule type" value="Genomic_DNA"/>
</dbReference>
<evidence type="ECO:0000313" key="2">
    <source>
        <dbReference type="EMBL" id="MBL0389181.1"/>
    </source>
</evidence>